<evidence type="ECO:0000313" key="3">
    <source>
        <dbReference type="Proteomes" id="UP000299102"/>
    </source>
</evidence>
<organism evidence="2 3">
    <name type="scientific">Eumeta variegata</name>
    <name type="common">Bagworm moth</name>
    <name type="synonym">Eumeta japonica</name>
    <dbReference type="NCBI Taxonomy" id="151549"/>
    <lineage>
        <taxon>Eukaryota</taxon>
        <taxon>Metazoa</taxon>
        <taxon>Ecdysozoa</taxon>
        <taxon>Arthropoda</taxon>
        <taxon>Hexapoda</taxon>
        <taxon>Insecta</taxon>
        <taxon>Pterygota</taxon>
        <taxon>Neoptera</taxon>
        <taxon>Endopterygota</taxon>
        <taxon>Lepidoptera</taxon>
        <taxon>Glossata</taxon>
        <taxon>Ditrysia</taxon>
        <taxon>Tineoidea</taxon>
        <taxon>Psychidae</taxon>
        <taxon>Oiketicinae</taxon>
        <taxon>Eumeta</taxon>
    </lineage>
</organism>
<sequence length="70" mass="7253">MTAAALAVALPVFCFEYETLKALEELKADTDVGLNGAGSREVKLGTRTASKQSRSVAGRTMTGTATTNAC</sequence>
<dbReference type="EMBL" id="BGZK01000573">
    <property type="protein sequence ID" value="GBP51042.1"/>
    <property type="molecule type" value="Genomic_DNA"/>
</dbReference>
<evidence type="ECO:0000313" key="2">
    <source>
        <dbReference type="EMBL" id="GBP51042.1"/>
    </source>
</evidence>
<comment type="caution">
    <text evidence="2">The sequence shown here is derived from an EMBL/GenBank/DDBJ whole genome shotgun (WGS) entry which is preliminary data.</text>
</comment>
<proteinExistence type="predicted"/>
<keyword evidence="3" id="KW-1185">Reference proteome</keyword>
<dbReference type="Proteomes" id="UP000299102">
    <property type="component" value="Unassembled WGS sequence"/>
</dbReference>
<protein>
    <submittedName>
        <fullName evidence="2">Uncharacterized protein</fullName>
    </submittedName>
</protein>
<name>A0A4C1WKN0_EUMVA</name>
<reference evidence="2 3" key="1">
    <citation type="journal article" date="2019" name="Commun. Biol.">
        <title>The bagworm genome reveals a unique fibroin gene that provides high tensile strength.</title>
        <authorList>
            <person name="Kono N."/>
            <person name="Nakamura H."/>
            <person name="Ohtoshi R."/>
            <person name="Tomita M."/>
            <person name="Numata K."/>
            <person name="Arakawa K."/>
        </authorList>
    </citation>
    <scope>NUCLEOTIDE SEQUENCE [LARGE SCALE GENOMIC DNA]</scope>
</reference>
<feature type="region of interest" description="Disordered" evidence="1">
    <location>
        <begin position="43"/>
        <end position="70"/>
    </location>
</feature>
<evidence type="ECO:0000256" key="1">
    <source>
        <dbReference type="SAM" id="MobiDB-lite"/>
    </source>
</evidence>
<dbReference type="AlphaFoldDB" id="A0A4C1WKN0"/>
<gene>
    <name evidence="2" type="ORF">EVAR_87618_1</name>
</gene>
<feature type="compositionally biased region" description="Polar residues" evidence="1">
    <location>
        <begin position="47"/>
        <end position="70"/>
    </location>
</feature>
<accession>A0A4C1WKN0</accession>